<dbReference type="Proteomes" id="UP001597169">
    <property type="component" value="Unassembled WGS sequence"/>
</dbReference>
<reference evidence="2" key="1">
    <citation type="journal article" date="2019" name="Int. J. Syst. Evol. Microbiol.">
        <title>The Global Catalogue of Microorganisms (GCM) 10K type strain sequencing project: providing services to taxonomists for standard genome sequencing and annotation.</title>
        <authorList>
            <consortium name="The Broad Institute Genomics Platform"/>
            <consortium name="The Broad Institute Genome Sequencing Center for Infectious Disease"/>
            <person name="Wu L."/>
            <person name="Ma J."/>
        </authorList>
    </citation>
    <scope>NUCLEOTIDE SEQUENCE [LARGE SCALE GENOMIC DNA]</scope>
    <source>
        <strain evidence="2">CCUG 53519</strain>
    </source>
</reference>
<organism evidence="1 2">
    <name type="scientific">Paenibacillus provencensis</name>
    <dbReference type="NCBI Taxonomy" id="441151"/>
    <lineage>
        <taxon>Bacteria</taxon>
        <taxon>Bacillati</taxon>
        <taxon>Bacillota</taxon>
        <taxon>Bacilli</taxon>
        <taxon>Bacillales</taxon>
        <taxon>Paenibacillaceae</taxon>
        <taxon>Paenibacillus</taxon>
    </lineage>
</organism>
<sequence length="293" mass="34277">MKVSFIIESSNRIQNGPAHEFYRGKGSRWITAVIDYLKECKFPKEHIYFLSFYNQRIIGFDEVVEDYPLNPAPKRTEQKAFSNKIYQFISEKYAEAEIDLHVSKSISAHLVPMLEASGRKYTLFAEGVQLGMKPNFYKDLILQERAMRKMKELQNERNKMIAVPQNFTPHEAEQLIEQYGHLGKQFGIDQLFSEIKKLLKTYRQQSRQSLWTSNEFYDSIPANEVERLQSFFGQIHSISDLIGRGHTLEEIKQRHGRLVAKFTNCLIKQQVLRNTENRISEVLLRVQIVLLKG</sequence>
<gene>
    <name evidence="1" type="ORF">ACFQ3J_24315</name>
</gene>
<evidence type="ECO:0000313" key="2">
    <source>
        <dbReference type="Proteomes" id="UP001597169"/>
    </source>
</evidence>
<dbReference type="EMBL" id="JBHTKX010000008">
    <property type="protein sequence ID" value="MFD1131248.1"/>
    <property type="molecule type" value="Genomic_DNA"/>
</dbReference>
<comment type="caution">
    <text evidence="1">The sequence shown here is derived from an EMBL/GenBank/DDBJ whole genome shotgun (WGS) entry which is preliminary data.</text>
</comment>
<proteinExistence type="predicted"/>
<protein>
    <recommendedName>
        <fullName evidence="3">Transposase</fullName>
    </recommendedName>
</protein>
<keyword evidence="2" id="KW-1185">Reference proteome</keyword>
<evidence type="ECO:0008006" key="3">
    <source>
        <dbReference type="Google" id="ProtNLM"/>
    </source>
</evidence>
<accession>A0ABW3Q0M1</accession>
<name>A0ABW3Q0M1_9BACL</name>
<dbReference type="RefSeq" id="WP_090727660.1">
    <property type="nucleotide sequence ID" value="NZ_JBHTKX010000008.1"/>
</dbReference>
<evidence type="ECO:0000313" key="1">
    <source>
        <dbReference type="EMBL" id="MFD1131248.1"/>
    </source>
</evidence>